<dbReference type="InterPro" id="IPR011722">
    <property type="entry name" value="Hemimethylated_DNA-bd_dom"/>
</dbReference>
<dbReference type="Gene3D" id="2.30.30.390">
    <property type="entry name" value="Hemimethylated DNA-binding domain"/>
    <property type="match status" value="1"/>
</dbReference>
<dbReference type="Proteomes" id="UP000706124">
    <property type="component" value="Unassembled WGS sequence"/>
</dbReference>
<gene>
    <name evidence="2" type="ORF">E4U60_003158</name>
</gene>
<accession>A0A9P7MAM4</accession>
<evidence type="ECO:0000313" key="2">
    <source>
        <dbReference type="EMBL" id="KAG5935446.1"/>
    </source>
</evidence>
<protein>
    <recommendedName>
        <fullName evidence="1">F-box domain-containing protein</fullName>
    </recommendedName>
</protein>
<proteinExistence type="predicted"/>
<dbReference type="SUPFAM" id="SSF141255">
    <property type="entry name" value="YccV-like"/>
    <property type="match status" value="1"/>
</dbReference>
<dbReference type="PANTHER" id="PTHR31350">
    <property type="entry name" value="SI:DKEY-261L7.2"/>
    <property type="match status" value="1"/>
</dbReference>
<dbReference type="InterPro" id="IPR036623">
    <property type="entry name" value="Hemimethylated_DNA-bd_sf"/>
</dbReference>
<sequence length="613" mass="70419">MSLEQIPDEIVQQLLYHVSPEDNLRCFQLLAHRYHRLGGQSLLWRYHCCTRFRYWSSEHEFQEKLRQTVATVEWKELYILRKTRNSLVSELLDAVLASQVGRLQNMERICRLGYDAKDFLLEQCQSQESVSDVLARRYFSNAILDSIHRSIAVEEWYRLGLNGHSLNAHVVDQRDQRLERSLGAFDMFVLHDQPGDIDDISQMLDETAARFRVDCEGFEGYTTRQKALALNRWMRANRLTGMQNPQRNYRNLRNCYIGQALRHEDHESTPLISSAIFCSLASRVGINAQCCAFPSHVHAIVLARIGWTLDNVLFEGRGQPEPMYLDPYGNDDEVPASDLQSLLAQSQTGSEAFLAPAPPISMVRRTARNIKATFARILELQDNAHPELSQLLRGSAAMNIDASLYSALWASVMLTPCNTFEWHDRLANLLSRSAVGWPEDAWLVGRYLYPMYISSYYPPNPNQSSQIRDPREHWELLRQQDNIIPPVFRREQGSQAIPFKIGQVFRHRRYGWIGVITGWSDQSFTGHMDSAAATLQPTGQNSTAIRPPNQFFFMCFPSTGSEPHVVSPDNIELIHDPTRISDDMFPMAGKFFKRFDAETCSFISNNKEQYPDD</sequence>
<dbReference type="PROSITE" id="PS50181">
    <property type="entry name" value="FBOX"/>
    <property type="match status" value="1"/>
</dbReference>
<dbReference type="InterPro" id="IPR001810">
    <property type="entry name" value="F-box_dom"/>
</dbReference>
<organism evidence="2 3">
    <name type="scientific">Claviceps pazoutovae</name>
    <dbReference type="NCBI Taxonomy" id="1649127"/>
    <lineage>
        <taxon>Eukaryota</taxon>
        <taxon>Fungi</taxon>
        <taxon>Dikarya</taxon>
        <taxon>Ascomycota</taxon>
        <taxon>Pezizomycotina</taxon>
        <taxon>Sordariomycetes</taxon>
        <taxon>Hypocreomycetidae</taxon>
        <taxon>Hypocreales</taxon>
        <taxon>Clavicipitaceae</taxon>
        <taxon>Claviceps</taxon>
    </lineage>
</organism>
<keyword evidence="3" id="KW-1185">Reference proteome</keyword>
<dbReference type="OrthoDB" id="28868at2759"/>
<dbReference type="PANTHER" id="PTHR31350:SF27">
    <property type="entry name" value="HEMIMETHYLATED DNA-BINDING DOMAIN-CONTAINING PROTEIN"/>
    <property type="match status" value="1"/>
</dbReference>
<evidence type="ECO:0000313" key="3">
    <source>
        <dbReference type="Proteomes" id="UP000706124"/>
    </source>
</evidence>
<name>A0A9P7MAM4_9HYPO</name>
<feature type="domain" description="F-box" evidence="1">
    <location>
        <begin position="1"/>
        <end position="47"/>
    </location>
</feature>
<dbReference type="EMBL" id="SRPO01000256">
    <property type="protein sequence ID" value="KAG5935446.1"/>
    <property type="molecule type" value="Genomic_DNA"/>
</dbReference>
<reference evidence="2 3" key="1">
    <citation type="journal article" date="2020" name="bioRxiv">
        <title>Whole genome comparisons of ergot fungi reveals the divergence and evolution of species within the genus Claviceps are the result of varying mechanisms driving genome evolution and host range expansion.</title>
        <authorList>
            <person name="Wyka S.A."/>
            <person name="Mondo S.J."/>
            <person name="Liu M."/>
            <person name="Dettman J."/>
            <person name="Nalam V."/>
            <person name="Broders K.D."/>
        </authorList>
    </citation>
    <scope>NUCLEOTIDE SEQUENCE [LARGE SCALE GENOMIC DNA]</scope>
    <source>
        <strain evidence="2 3">CCC 1485</strain>
    </source>
</reference>
<dbReference type="SMART" id="SM00992">
    <property type="entry name" value="YccV-like"/>
    <property type="match status" value="1"/>
</dbReference>
<dbReference type="GO" id="GO:0003677">
    <property type="term" value="F:DNA binding"/>
    <property type="evidence" value="ECO:0007669"/>
    <property type="project" value="InterPro"/>
</dbReference>
<dbReference type="InterPro" id="IPR036047">
    <property type="entry name" value="F-box-like_dom_sf"/>
</dbReference>
<dbReference type="AlphaFoldDB" id="A0A9P7MAM4"/>
<dbReference type="Pfam" id="PF08755">
    <property type="entry name" value="YccV-like"/>
    <property type="match status" value="1"/>
</dbReference>
<comment type="caution">
    <text evidence="2">The sequence shown here is derived from an EMBL/GenBank/DDBJ whole genome shotgun (WGS) entry which is preliminary data.</text>
</comment>
<dbReference type="Pfam" id="PF13369">
    <property type="entry name" value="Transglut_core2"/>
    <property type="match status" value="1"/>
</dbReference>
<evidence type="ECO:0000259" key="1">
    <source>
        <dbReference type="PROSITE" id="PS50181"/>
    </source>
</evidence>
<dbReference type="InterPro" id="IPR032698">
    <property type="entry name" value="SirB1_N"/>
</dbReference>
<dbReference type="SUPFAM" id="SSF81383">
    <property type="entry name" value="F-box domain"/>
    <property type="match status" value="1"/>
</dbReference>